<keyword evidence="1" id="KW-1133">Transmembrane helix</keyword>
<dbReference type="GeneID" id="37136828"/>
<evidence type="ECO:0000313" key="2">
    <source>
        <dbReference type="EMBL" id="PYH86519.1"/>
    </source>
</evidence>
<keyword evidence="1" id="KW-0472">Membrane</keyword>
<gene>
    <name evidence="2" type="ORF">BO82DRAFT_350219</name>
</gene>
<dbReference type="EMBL" id="KZ821676">
    <property type="protein sequence ID" value="PYH86519.1"/>
    <property type="molecule type" value="Genomic_DNA"/>
</dbReference>
<accession>A0A319CQ23</accession>
<reference evidence="2 3" key="1">
    <citation type="submission" date="2016-12" db="EMBL/GenBank/DDBJ databases">
        <title>The genomes of Aspergillus section Nigri reveals drivers in fungal speciation.</title>
        <authorList>
            <consortium name="DOE Joint Genome Institute"/>
            <person name="Vesth T.C."/>
            <person name="Nybo J."/>
            <person name="Theobald S."/>
            <person name="Brandl J."/>
            <person name="Frisvad J.C."/>
            <person name="Nielsen K.F."/>
            <person name="Lyhne E.K."/>
            <person name="Kogle M.E."/>
            <person name="Kuo A."/>
            <person name="Riley R."/>
            <person name="Clum A."/>
            <person name="Nolan M."/>
            <person name="Lipzen A."/>
            <person name="Salamov A."/>
            <person name="Henrissat B."/>
            <person name="Wiebenga A."/>
            <person name="De Vries R.P."/>
            <person name="Grigoriev I.V."/>
            <person name="Mortensen U.H."/>
            <person name="Andersen M.R."/>
            <person name="Baker S.E."/>
        </authorList>
    </citation>
    <scope>NUCLEOTIDE SEQUENCE [LARGE SCALE GENOMIC DNA]</scope>
    <source>
        <strain evidence="2 3">CBS 121591</strain>
    </source>
</reference>
<organism evidence="2 3">
    <name type="scientific">Aspergillus uvarum CBS 121591</name>
    <dbReference type="NCBI Taxonomy" id="1448315"/>
    <lineage>
        <taxon>Eukaryota</taxon>
        <taxon>Fungi</taxon>
        <taxon>Dikarya</taxon>
        <taxon>Ascomycota</taxon>
        <taxon>Pezizomycotina</taxon>
        <taxon>Eurotiomycetes</taxon>
        <taxon>Eurotiomycetidae</taxon>
        <taxon>Eurotiales</taxon>
        <taxon>Aspergillaceae</taxon>
        <taxon>Aspergillus</taxon>
        <taxon>Aspergillus subgen. Circumdati</taxon>
    </lineage>
</organism>
<dbReference type="Proteomes" id="UP000248340">
    <property type="component" value="Unassembled WGS sequence"/>
</dbReference>
<proteinExistence type="predicted"/>
<name>A0A319CQ23_9EURO</name>
<keyword evidence="3" id="KW-1185">Reference proteome</keyword>
<sequence length="58" mass="7197">MALIRQMTHCVMPQRSWSVYVVEPSGIISVLYWYIQQFMLQRHDWMGYYRLQQHPTHR</sequence>
<evidence type="ECO:0000313" key="3">
    <source>
        <dbReference type="Proteomes" id="UP000248340"/>
    </source>
</evidence>
<feature type="transmembrane region" description="Helical" evidence="1">
    <location>
        <begin position="17"/>
        <end position="35"/>
    </location>
</feature>
<dbReference type="VEuPathDB" id="FungiDB:BO82DRAFT_350219"/>
<evidence type="ECO:0000256" key="1">
    <source>
        <dbReference type="SAM" id="Phobius"/>
    </source>
</evidence>
<dbReference type="RefSeq" id="XP_025496719.1">
    <property type="nucleotide sequence ID" value="XM_025634087.1"/>
</dbReference>
<dbReference type="AlphaFoldDB" id="A0A319CQ23"/>
<keyword evidence="1" id="KW-0812">Transmembrane</keyword>
<protein>
    <submittedName>
        <fullName evidence="2">Uncharacterized protein</fullName>
    </submittedName>
</protein>